<organism evidence="3 4">
    <name type="scientific">Merluccius polli</name>
    <name type="common">Benguela hake</name>
    <name type="synonym">Merluccius cadenati</name>
    <dbReference type="NCBI Taxonomy" id="89951"/>
    <lineage>
        <taxon>Eukaryota</taxon>
        <taxon>Metazoa</taxon>
        <taxon>Chordata</taxon>
        <taxon>Craniata</taxon>
        <taxon>Vertebrata</taxon>
        <taxon>Euteleostomi</taxon>
        <taxon>Actinopterygii</taxon>
        <taxon>Neopterygii</taxon>
        <taxon>Teleostei</taxon>
        <taxon>Neoteleostei</taxon>
        <taxon>Acanthomorphata</taxon>
        <taxon>Zeiogadaria</taxon>
        <taxon>Gadariae</taxon>
        <taxon>Gadiformes</taxon>
        <taxon>Gadoidei</taxon>
        <taxon>Merlucciidae</taxon>
        <taxon>Merluccius</taxon>
    </lineage>
</organism>
<dbReference type="EMBL" id="JAOPHQ010003169">
    <property type="protein sequence ID" value="KAK0144055.1"/>
    <property type="molecule type" value="Genomic_DNA"/>
</dbReference>
<dbReference type="PANTHER" id="PTHR46467">
    <property type="entry name" value="TETHER CONTAINING UBX DOMAIN FOR GLUT4"/>
    <property type="match status" value="1"/>
</dbReference>
<dbReference type="PANTHER" id="PTHR46467:SF1">
    <property type="entry name" value="TETHER CONTAINING UBX DOMAIN FOR GLUT4"/>
    <property type="match status" value="1"/>
</dbReference>
<feature type="compositionally biased region" description="Gly residues" evidence="1">
    <location>
        <begin position="296"/>
        <end position="308"/>
    </location>
</feature>
<dbReference type="AlphaFoldDB" id="A0AA47MPZ3"/>
<gene>
    <name evidence="3" type="primary">Aspscr1</name>
    <name evidence="3" type="ORF">N1851_017620</name>
</gene>
<proteinExistence type="predicted"/>
<dbReference type="InterPro" id="IPR021569">
    <property type="entry name" value="TUG-UBL1"/>
</dbReference>
<dbReference type="Pfam" id="PF11470">
    <property type="entry name" value="TUG-UBL1"/>
    <property type="match status" value="1"/>
</dbReference>
<protein>
    <submittedName>
        <fullName evidence="3">Tether containing UBX domain for GLUT4</fullName>
    </submittedName>
</protein>
<dbReference type="CDD" id="cd16118">
    <property type="entry name" value="UBX2_UBXN9"/>
    <property type="match status" value="1"/>
</dbReference>
<dbReference type="Proteomes" id="UP001174136">
    <property type="component" value="Unassembled WGS sequence"/>
</dbReference>
<comment type="caution">
    <text evidence="3">The sequence shown here is derived from an EMBL/GenBank/DDBJ whole genome shotgun (WGS) entry which is preliminary data.</text>
</comment>
<evidence type="ECO:0000313" key="4">
    <source>
        <dbReference type="Proteomes" id="UP001174136"/>
    </source>
</evidence>
<reference evidence="3" key="1">
    <citation type="journal article" date="2023" name="Front. Mar. Sci.">
        <title>A new Merluccius polli reference genome to investigate the effects of global change in West African waters.</title>
        <authorList>
            <person name="Mateo J.L."/>
            <person name="Blanco-Fernandez C."/>
            <person name="Garcia-Vazquez E."/>
            <person name="Machado-Schiaffino G."/>
        </authorList>
    </citation>
    <scope>NUCLEOTIDE SEQUENCE</scope>
    <source>
        <strain evidence="3">C29</strain>
        <tissue evidence="3">Fin</tissue>
    </source>
</reference>
<dbReference type="Pfam" id="PF00789">
    <property type="entry name" value="UBX"/>
    <property type="match status" value="1"/>
</dbReference>
<dbReference type="CDD" id="cd17075">
    <property type="entry name" value="UBX1_UBXN9"/>
    <property type="match status" value="1"/>
</dbReference>
<dbReference type="GO" id="GO:0042593">
    <property type="term" value="P:glucose homeostasis"/>
    <property type="evidence" value="ECO:0007669"/>
    <property type="project" value="TreeGrafter"/>
</dbReference>
<dbReference type="SUPFAM" id="SSF54236">
    <property type="entry name" value="Ubiquitin-like"/>
    <property type="match status" value="2"/>
</dbReference>
<feature type="compositionally biased region" description="Polar residues" evidence="1">
    <location>
        <begin position="250"/>
        <end position="261"/>
    </location>
</feature>
<dbReference type="Gene3D" id="3.10.20.90">
    <property type="entry name" value="Phosphatidylinositol 3-kinase Catalytic Subunit, Chain A, domain 1"/>
    <property type="match status" value="2"/>
</dbReference>
<evidence type="ECO:0000313" key="3">
    <source>
        <dbReference type="EMBL" id="KAK0144055.1"/>
    </source>
</evidence>
<keyword evidence="4" id="KW-1185">Reference proteome</keyword>
<dbReference type="GO" id="GO:0005634">
    <property type="term" value="C:nucleus"/>
    <property type="evidence" value="ECO:0007669"/>
    <property type="project" value="TreeGrafter"/>
</dbReference>
<sequence>MAASSAAVTVLTPNGRRQTVKVSPNTLLLQVLEDVCKKHEFNPNDHGLKFQRSVLDLTLQWRFASLPNNAKLEMVPSTRKQATADSQVRIGLQLEDGSRLQGSFSCGQNLWELITHFPETRLLVQSGSTPVCVYMRDKVSGEETLKTTTLKSLGLTSGSAIVRLLLKNNKTPEEDGRDAMETAAMAIAPVVQENKPNSSQSSDGPAASQPETLAVKVPVCTPSPKRSVEAIPVPAATTAPIPPEVPPATQGASGLQGNSASAMPVEDGERAGPSGLVSTQPALPYPTPAASFTPFSGGGQRLGGPAAGGVGHLLSSSASSSVASIATGGSPKAKKAKPSQNSNAKPVEREALIYHLDSGPQQQNDHQELTDEFFEVTVDDIRKRFAQLKSERRSLEETPLMTKALKESQLKEKMERYPKVVLRIQFPDRHVLQGFFRPLETVAAVRKFVRTYLQDPQLNFYLFLTPPKTILEESSVTLFQANLFPGALVYFGSDVTTDCYLQREHLNACVSAIQANESIAKYAFLWAMRMDTLPWRALWDPGGADRMAQTPALHTPSPLNVLQLTPARSPSGLSFQVWTSDLPVGKKHSDLL</sequence>
<dbReference type="CDD" id="cd16105">
    <property type="entry name" value="Ubl_ASPSCR1_like"/>
    <property type="match status" value="1"/>
</dbReference>
<evidence type="ECO:0000256" key="1">
    <source>
        <dbReference type="SAM" id="MobiDB-lite"/>
    </source>
</evidence>
<feature type="region of interest" description="Disordered" evidence="1">
    <location>
        <begin position="323"/>
        <end position="345"/>
    </location>
</feature>
<feature type="domain" description="UBX" evidence="2">
    <location>
        <begin position="415"/>
        <end position="491"/>
    </location>
</feature>
<feature type="region of interest" description="Disordered" evidence="1">
    <location>
        <begin position="237"/>
        <end position="308"/>
    </location>
</feature>
<dbReference type="GO" id="GO:0006886">
    <property type="term" value="P:intracellular protein transport"/>
    <property type="evidence" value="ECO:0007669"/>
    <property type="project" value="TreeGrafter"/>
</dbReference>
<dbReference type="PROSITE" id="PS50033">
    <property type="entry name" value="UBX"/>
    <property type="match status" value="1"/>
</dbReference>
<evidence type="ECO:0000259" key="2">
    <source>
        <dbReference type="PROSITE" id="PS50033"/>
    </source>
</evidence>
<dbReference type="InterPro" id="IPR059238">
    <property type="entry name" value="UBX1_UBXN9"/>
</dbReference>
<dbReference type="GO" id="GO:0012506">
    <property type="term" value="C:vesicle membrane"/>
    <property type="evidence" value="ECO:0007669"/>
    <property type="project" value="TreeGrafter"/>
</dbReference>
<dbReference type="InterPro" id="IPR029071">
    <property type="entry name" value="Ubiquitin-like_domsf"/>
</dbReference>
<dbReference type="FunFam" id="3.10.20.90:FF:000204">
    <property type="entry name" value="tether containing UBX domain for GLUT4"/>
    <property type="match status" value="1"/>
</dbReference>
<name>A0AA47MPZ3_MERPO</name>
<accession>A0AA47MPZ3</accession>
<dbReference type="InterPro" id="IPR001012">
    <property type="entry name" value="UBX_dom"/>
</dbReference>
<dbReference type="GO" id="GO:0005737">
    <property type="term" value="C:cytoplasm"/>
    <property type="evidence" value="ECO:0007669"/>
    <property type="project" value="TreeGrafter"/>
</dbReference>